<dbReference type="EMBL" id="SLZZ01000009">
    <property type="protein sequence ID" value="TCS79192.1"/>
    <property type="molecule type" value="Genomic_DNA"/>
</dbReference>
<gene>
    <name evidence="1" type="ORF">EDD59_109127</name>
</gene>
<comment type="caution">
    <text evidence="1">The sequence shown here is derived from an EMBL/GenBank/DDBJ whole genome shotgun (WGS) entry which is preliminary data.</text>
</comment>
<keyword evidence="2" id="KW-1185">Reference proteome</keyword>
<dbReference type="Pfam" id="PF05119">
    <property type="entry name" value="Terminase_4"/>
    <property type="match status" value="1"/>
</dbReference>
<accession>A0A4V2URW4</accession>
<evidence type="ECO:0000313" key="1">
    <source>
        <dbReference type="EMBL" id="TCS79192.1"/>
    </source>
</evidence>
<name>A0A4V2URW4_9FIRM</name>
<dbReference type="OrthoDB" id="2054820at2"/>
<organism evidence="1 2">
    <name type="scientific">Muricomes intestini</name>
    <dbReference type="NCBI Taxonomy" id="1796634"/>
    <lineage>
        <taxon>Bacteria</taxon>
        <taxon>Bacillati</taxon>
        <taxon>Bacillota</taxon>
        <taxon>Clostridia</taxon>
        <taxon>Lachnospirales</taxon>
        <taxon>Lachnospiraceae</taxon>
        <taxon>Muricomes</taxon>
    </lineage>
</organism>
<dbReference type="InterPro" id="IPR006448">
    <property type="entry name" value="Phage_term_ssu_P27"/>
</dbReference>
<protein>
    <submittedName>
        <fullName evidence="1">Phage terminase small subunit</fullName>
    </submittedName>
</protein>
<proteinExistence type="predicted"/>
<reference evidence="1 2" key="1">
    <citation type="submission" date="2019-03" db="EMBL/GenBank/DDBJ databases">
        <title>Genomic Encyclopedia of Type Strains, Phase IV (KMG-IV): sequencing the most valuable type-strain genomes for metagenomic binning, comparative biology and taxonomic classification.</title>
        <authorList>
            <person name="Goeker M."/>
        </authorList>
    </citation>
    <scope>NUCLEOTIDE SEQUENCE [LARGE SCALE GENOMIC DNA]</scope>
    <source>
        <strain evidence="1 2">DSM 29489</strain>
    </source>
</reference>
<sequence length="122" mass="14331">MSKNIPTRETIRRRTIAYMKELGTYKLQYNQLIEIYTDMIYQYNVLSRKFEEGEYSVIIATEKSEGKKNPVYTSLEGLRKDIGVYSDKLRLNPKAYNTEVEQPEQEKSPFAQLMEKYKGVGN</sequence>
<dbReference type="Proteomes" id="UP000295726">
    <property type="component" value="Unassembled WGS sequence"/>
</dbReference>
<dbReference type="AlphaFoldDB" id="A0A4V2URW4"/>
<evidence type="ECO:0000313" key="2">
    <source>
        <dbReference type="Proteomes" id="UP000295726"/>
    </source>
</evidence>
<dbReference type="RefSeq" id="WP_132380857.1">
    <property type="nucleotide sequence ID" value="NZ_SLZZ01000009.1"/>
</dbReference>